<keyword evidence="4" id="KW-0472">Membrane</keyword>
<comment type="subcellular location">
    <subcellularLocation>
        <location evidence="1">Endomembrane system</location>
    </subcellularLocation>
</comment>
<dbReference type="InterPro" id="IPR050840">
    <property type="entry name" value="Adaptor_Complx_Large_Subunit"/>
</dbReference>
<evidence type="ECO:0000256" key="2">
    <source>
        <dbReference type="ARBA" id="ARBA00022448"/>
    </source>
</evidence>
<keyword evidence="3" id="KW-0653">Protein transport</keyword>
<evidence type="ECO:0000256" key="1">
    <source>
        <dbReference type="ARBA" id="ARBA00004308"/>
    </source>
</evidence>
<dbReference type="Proteomes" id="UP000327085">
    <property type="component" value="Unassembled WGS sequence"/>
</dbReference>
<dbReference type="AlphaFoldDB" id="A0A5E4GIR3"/>
<sequence>MGATVCPLFDPITINVNSYKDLVVSFVSILKLVAERKLPKTYDYPQLPAPSVQVLLTFNEVELINIRLLKILALLGSGDKQSSEKMYMVVSDIFRKCDSTNNMGNVVLYECICCVSAIYPNPKLLEQGAQVISSFLKMSSMPDTPSLQTMNKVFEHAGDLVNVKVAHNLMKLIAEGFGEDDDSADSQEAYSNDESVK</sequence>
<evidence type="ECO:0000313" key="6">
    <source>
        <dbReference type="Proteomes" id="UP000327085"/>
    </source>
</evidence>
<keyword evidence="2" id="KW-0813">Transport</keyword>
<name>A0A5E4GIR3_PRUDU</name>
<evidence type="ECO:0000313" key="5">
    <source>
        <dbReference type="EMBL" id="VVA39626.1"/>
    </source>
</evidence>
<protein>
    <submittedName>
        <fullName evidence="5">Uncharacterized protein</fullName>
    </submittedName>
</protein>
<evidence type="ECO:0000256" key="3">
    <source>
        <dbReference type="ARBA" id="ARBA00022927"/>
    </source>
</evidence>
<evidence type="ECO:0000256" key="4">
    <source>
        <dbReference type="ARBA" id="ARBA00023136"/>
    </source>
</evidence>
<organism evidence="5 6">
    <name type="scientific">Prunus dulcis</name>
    <name type="common">Almond</name>
    <name type="synonym">Amygdalus dulcis</name>
    <dbReference type="NCBI Taxonomy" id="3755"/>
    <lineage>
        <taxon>Eukaryota</taxon>
        <taxon>Viridiplantae</taxon>
        <taxon>Streptophyta</taxon>
        <taxon>Embryophyta</taxon>
        <taxon>Tracheophyta</taxon>
        <taxon>Spermatophyta</taxon>
        <taxon>Magnoliopsida</taxon>
        <taxon>eudicotyledons</taxon>
        <taxon>Gunneridae</taxon>
        <taxon>Pentapetalae</taxon>
        <taxon>rosids</taxon>
        <taxon>fabids</taxon>
        <taxon>Rosales</taxon>
        <taxon>Rosaceae</taxon>
        <taxon>Amygdaloideae</taxon>
        <taxon>Amygdaleae</taxon>
        <taxon>Prunus</taxon>
    </lineage>
</organism>
<dbReference type="InterPro" id="IPR011989">
    <property type="entry name" value="ARM-like"/>
</dbReference>
<proteinExistence type="predicted"/>
<dbReference type="InParanoid" id="A0A5E4GIR3"/>
<dbReference type="PANTHER" id="PTHR22780">
    <property type="entry name" value="ADAPTIN, ALPHA/GAMMA/EPSILON"/>
    <property type="match status" value="1"/>
</dbReference>
<dbReference type="GO" id="GO:0015031">
    <property type="term" value="P:protein transport"/>
    <property type="evidence" value="ECO:0007669"/>
    <property type="project" value="UniProtKB-KW"/>
</dbReference>
<dbReference type="EMBL" id="CABIKO010000821">
    <property type="protein sequence ID" value="VVA39626.1"/>
    <property type="molecule type" value="Genomic_DNA"/>
</dbReference>
<feature type="non-terminal residue" evidence="5">
    <location>
        <position position="197"/>
    </location>
</feature>
<accession>A0A5E4GIR3</accession>
<dbReference type="GO" id="GO:0012505">
    <property type="term" value="C:endomembrane system"/>
    <property type="evidence" value="ECO:0007669"/>
    <property type="project" value="UniProtKB-SubCell"/>
</dbReference>
<reference evidence="6" key="1">
    <citation type="journal article" date="2020" name="Plant J.">
        <title>Transposons played a major role in the diversification between the closely related almond and peach genomes: results from the almond genome sequence.</title>
        <authorList>
            <person name="Alioto T."/>
            <person name="Alexiou K.G."/>
            <person name="Bardil A."/>
            <person name="Barteri F."/>
            <person name="Castanera R."/>
            <person name="Cruz F."/>
            <person name="Dhingra A."/>
            <person name="Duval H."/>
            <person name="Fernandez I Marti A."/>
            <person name="Frias L."/>
            <person name="Galan B."/>
            <person name="Garcia J.L."/>
            <person name="Howad W."/>
            <person name="Gomez-Garrido J."/>
            <person name="Gut M."/>
            <person name="Julca I."/>
            <person name="Morata J."/>
            <person name="Puigdomenech P."/>
            <person name="Ribeca P."/>
            <person name="Rubio Cabetas M.J."/>
            <person name="Vlasova A."/>
            <person name="Wirthensohn M."/>
            <person name="Garcia-Mas J."/>
            <person name="Gabaldon T."/>
            <person name="Casacuberta J.M."/>
            <person name="Arus P."/>
        </authorList>
    </citation>
    <scope>NUCLEOTIDE SEQUENCE [LARGE SCALE GENOMIC DNA]</scope>
    <source>
        <strain evidence="6">cv. Texas</strain>
    </source>
</reference>
<dbReference type="Gramene" id="VVA39626">
    <property type="protein sequence ID" value="VVA39626"/>
    <property type="gene ID" value="Prudul26B035560"/>
</dbReference>
<dbReference type="Gene3D" id="1.25.10.10">
    <property type="entry name" value="Leucine-rich Repeat Variant"/>
    <property type="match status" value="1"/>
</dbReference>
<dbReference type="GO" id="GO:0005737">
    <property type="term" value="C:cytoplasm"/>
    <property type="evidence" value="ECO:0007669"/>
    <property type="project" value="UniProtKB-ARBA"/>
</dbReference>
<gene>
    <name evidence="5" type="ORF">ALMOND_2B035560</name>
</gene>